<comment type="caution">
    <text evidence="10">The sequence shown here is derived from an EMBL/GenBank/DDBJ whole genome shotgun (WGS) entry which is preliminary data.</text>
</comment>
<dbReference type="Pfam" id="PF00076">
    <property type="entry name" value="RRM_1"/>
    <property type="match status" value="1"/>
</dbReference>
<dbReference type="GO" id="GO:0031902">
    <property type="term" value="C:late endosome membrane"/>
    <property type="evidence" value="ECO:0007669"/>
    <property type="project" value="UniProtKB-UniRule"/>
</dbReference>
<comment type="subcellular location">
    <subcellularLocation>
        <location evidence="8">Cytoplasm</location>
    </subcellularLocation>
    <subcellularLocation>
        <location evidence="8">Endosome</location>
    </subcellularLocation>
</comment>
<dbReference type="InterPro" id="IPR012677">
    <property type="entry name" value="Nucleotide-bd_a/b_plait_sf"/>
</dbReference>
<evidence type="ECO:0000256" key="8">
    <source>
        <dbReference type="RuleBase" id="RU367095"/>
    </source>
</evidence>
<dbReference type="InterPro" id="IPR000504">
    <property type="entry name" value="RRM_dom"/>
</dbReference>
<evidence type="ECO:0000256" key="4">
    <source>
        <dbReference type="ARBA" id="ARBA00022490"/>
    </source>
</evidence>
<dbReference type="GO" id="GO:0032266">
    <property type="term" value="F:phosphatidylinositol-3-phosphate binding"/>
    <property type="evidence" value="ECO:0007669"/>
    <property type="project" value="UniProtKB-UniRule"/>
</dbReference>
<keyword evidence="7" id="KW-0694">RNA-binding</keyword>
<keyword evidence="4 8" id="KW-0963">Cytoplasm</keyword>
<dbReference type="AlphaFoldDB" id="A0A8J6KLJ2"/>
<dbReference type="EMBL" id="JAATJU010026300">
    <property type="protein sequence ID" value="KAH0501848.1"/>
    <property type="molecule type" value="Genomic_DNA"/>
</dbReference>
<evidence type="ECO:0000259" key="9">
    <source>
        <dbReference type="PROSITE" id="PS50102"/>
    </source>
</evidence>
<dbReference type="Proteomes" id="UP000710432">
    <property type="component" value="Unassembled WGS sequence"/>
</dbReference>
<dbReference type="Gene3D" id="1.10.10.10">
    <property type="entry name" value="Winged helix-like DNA-binding domain superfamily/Winged helix DNA-binding domain"/>
    <property type="match status" value="2"/>
</dbReference>
<evidence type="ECO:0000313" key="10">
    <source>
        <dbReference type="EMBL" id="KAH0501848.1"/>
    </source>
</evidence>
<dbReference type="InterPro" id="IPR034887">
    <property type="entry name" value="LARP7_RRM1"/>
</dbReference>
<dbReference type="GO" id="GO:0043130">
    <property type="term" value="F:ubiquitin binding"/>
    <property type="evidence" value="ECO:0007669"/>
    <property type="project" value="UniProtKB-UniRule"/>
</dbReference>
<evidence type="ECO:0000256" key="1">
    <source>
        <dbReference type="ARBA" id="ARBA00009697"/>
    </source>
</evidence>
<comment type="function">
    <text evidence="8">Component of the ESCRT-II complex (endosomal sorting complex required for transport II), which is required for multivesicular body (MVB) formation and sorting of endosomal cargo proteins into MVBs.</text>
</comment>
<evidence type="ECO:0000256" key="2">
    <source>
        <dbReference type="ARBA" id="ARBA00017953"/>
    </source>
</evidence>
<organism evidence="10 11">
    <name type="scientific">Microtus ochrogaster</name>
    <name type="common">Prairie vole</name>
    <dbReference type="NCBI Taxonomy" id="79684"/>
    <lineage>
        <taxon>Eukaryota</taxon>
        <taxon>Metazoa</taxon>
        <taxon>Chordata</taxon>
        <taxon>Craniata</taxon>
        <taxon>Vertebrata</taxon>
        <taxon>Euteleostomi</taxon>
        <taxon>Mammalia</taxon>
        <taxon>Eutheria</taxon>
        <taxon>Euarchontoglires</taxon>
        <taxon>Glires</taxon>
        <taxon>Rodentia</taxon>
        <taxon>Myomorpha</taxon>
        <taxon>Muroidea</taxon>
        <taxon>Cricetidae</taxon>
        <taxon>Arvicolinae</taxon>
        <taxon>Microtus</taxon>
    </lineage>
</organism>
<dbReference type="SUPFAM" id="SSF54928">
    <property type="entry name" value="RNA-binding domain, RBD"/>
    <property type="match status" value="1"/>
</dbReference>
<dbReference type="InterPro" id="IPR036390">
    <property type="entry name" value="WH_DNA-bd_sf"/>
</dbReference>
<dbReference type="GO" id="GO:0043328">
    <property type="term" value="P:protein transport to vacuole involved in ubiquitin-dependent protein catabolic process via the multivesicular body sorting pathway"/>
    <property type="evidence" value="ECO:0007669"/>
    <property type="project" value="UniProtKB-UniRule"/>
</dbReference>
<accession>A0A8J6KLJ2</accession>
<dbReference type="Pfam" id="PF04157">
    <property type="entry name" value="EAP30"/>
    <property type="match status" value="1"/>
</dbReference>
<dbReference type="FunFam" id="1.10.10.10:FF:000170">
    <property type="entry name" value="Vacuolar protein-sorting-associated protein 36"/>
    <property type="match status" value="1"/>
</dbReference>
<name>A0A8J6KLJ2_MICOH</name>
<dbReference type="GO" id="GO:0003723">
    <property type="term" value="F:RNA binding"/>
    <property type="evidence" value="ECO:0007669"/>
    <property type="project" value="UniProtKB-UniRule"/>
</dbReference>
<keyword evidence="8" id="KW-0967">Endosome</keyword>
<comment type="similarity">
    <text evidence="1 8">Belongs to the VPS36 family.</text>
</comment>
<dbReference type="PROSITE" id="PS50102">
    <property type="entry name" value="RRM"/>
    <property type="match status" value="1"/>
</dbReference>
<sequence length="238" mass="26583">MELLSPEDLVNACKMLEALKLPVRLWVFDSGVMVIELQTHKEEEMVASALETVSERGSLTSEEFAKLVGMSVLLAKERLLLAEKMGHLCRDDSAEGLSWIERVFGKCGNVVYISIPHYKSTGDPKGFAFVEFETKEQAAKTIESPCDPRWGGEMEGKGWRMGIRDEGVFHHKALFSQCPVAHKKCHQSPTSIICTFVVSFPCSLHHLRDATGAFMTADIPDGEQHLVTVLVNTRNKYK</sequence>
<comment type="subunit">
    <text evidence="8">Component of the endosomal sorting complex required for transport II (ESCRT-II).</text>
</comment>
<evidence type="ECO:0000256" key="3">
    <source>
        <dbReference type="ARBA" id="ARBA00022448"/>
    </source>
</evidence>
<dbReference type="SUPFAM" id="SSF46785">
    <property type="entry name" value="Winged helix' DNA-binding domain"/>
    <property type="match status" value="1"/>
</dbReference>
<dbReference type="CDD" id="cd12290">
    <property type="entry name" value="RRM1_LARP7"/>
    <property type="match status" value="1"/>
</dbReference>
<evidence type="ECO:0000256" key="7">
    <source>
        <dbReference type="PROSITE-ProRule" id="PRU00176"/>
    </source>
</evidence>
<dbReference type="InterPro" id="IPR035979">
    <property type="entry name" value="RBD_domain_sf"/>
</dbReference>
<dbReference type="PANTHER" id="PTHR13128">
    <property type="entry name" value="VACUOLAR PROTEIN-SORTING-ASSOCIATED PROTEIN 36"/>
    <property type="match status" value="1"/>
</dbReference>
<protein>
    <recommendedName>
        <fullName evidence="2 8">Vacuolar protein-sorting-associated protein 36</fullName>
    </recommendedName>
    <alternativeName>
        <fullName evidence="6 8">ESCRT-II complex subunit VPS36</fullName>
    </alternativeName>
</protein>
<dbReference type="PANTHER" id="PTHR13128:SF12">
    <property type="entry name" value="VACUOLAR PROTEIN-SORTING-ASSOCIATED PROTEIN 36"/>
    <property type="match status" value="1"/>
</dbReference>
<reference evidence="10" key="1">
    <citation type="submission" date="2020-03" db="EMBL/GenBank/DDBJ databases">
        <title>Studies in the Genomics of Life Span.</title>
        <authorList>
            <person name="Glass D."/>
        </authorList>
    </citation>
    <scope>NUCLEOTIDE SEQUENCE</scope>
    <source>
        <strain evidence="10">LTLLF</strain>
        <tissue evidence="10">Muscle</tissue>
    </source>
</reference>
<gene>
    <name evidence="10" type="ORF">LTLLF_194295</name>
</gene>
<dbReference type="InterPro" id="IPR036388">
    <property type="entry name" value="WH-like_DNA-bd_sf"/>
</dbReference>
<evidence type="ECO:0000313" key="11">
    <source>
        <dbReference type="Proteomes" id="UP000710432"/>
    </source>
</evidence>
<proteinExistence type="inferred from homology"/>
<feature type="domain" description="RRM" evidence="9">
    <location>
        <begin position="100"/>
        <end position="166"/>
    </location>
</feature>
<dbReference type="InterPro" id="IPR037855">
    <property type="entry name" value="Vps36"/>
</dbReference>
<dbReference type="InterPro" id="IPR040608">
    <property type="entry name" value="Snf8/Vps36"/>
</dbReference>
<evidence type="ECO:0000256" key="6">
    <source>
        <dbReference type="ARBA" id="ARBA00030114"/>
    </source>
</evidence>
<dbReference type="GO" id="GO:0000814">
    <property type="term" value="C:ESCRT II complex"/>
    <property type="evidence" value="ECO:0007669"/>
    <property type="project" value="UniProtKB-UniRule"/>
</dbReference>
<evidence type="ECO:0000256" key="5">
    <source>
        <dbReference type="ARBA" id="ARBA00022927"/>
    </source>
</evidence>
<keyword evidence="3 8" id="KW-0813">Transport</keyword>
<keyword evidence="5 8" id="KW-0653">Protein transport</keyword>
<dbReference type="Gene3D" id="3.30.70.330">
    <property type="match status" value="1"/>
</dbReference>